<dbReference type="Proteomes" id="UP001196870">
    <property type="component" value="Unassembled WGS sequence"/>
</dbReference>
<proteinExistence type="predicted"/>
<evidence type="ECO:0008006" key="3">
    <source>
        <dbReference type="Google" id="ProtNLM"/>
    </source>
</evidence>
<evidence type="ECO:0000313" key="2">
    <source>
        <dbReference type="Proteomes" id="UP001196870"/>
    </source>
</evidence>
<name>A0ABS5EYQ5_9PROT</name>
<dbReference type="RefSeq" id="WP_211853101.1">
    <property type="nucleotide sequence ID" value="NZ_JAAGBB010000015.1"/>
</dbReference>
<accession>A0ABS5EYQ5</accession>
<reference evidence="2" key="1">
    <citation type="journal article" date="2021" name="Syst. Appl. Microbiol.">
        <title>Roseomonas hellenica sp. nov., isolated from roots of wild-growing Alkanna tinctoria.</title>
        <authorList>
            <person name="Rat A."/>
            <person name="Naranjo H.D."/>
            <person name="Lebbe L."/>
            <person name="Cnockaert M."/>
            <person name="Krigas N."/>
            <person name="Grigoriadou K."/>
            <person name="Maloupa E."/>
            <person name="Willems A."/>
        </authorList>
    </citation>
    <scope>NUCLEOTIDE SEQUENCE [LARGE SCALE GENOMIC DNA]</scope>
    <source>
        <strain evidence="2">LMG 31523</strain>
    </source>
</reference>
<protein>
    <recommendedName>
        <fullName evidence="3">Helix-turn-helix domain-containing protein</fullName>
    </recommendedName>
</protein>
<comment type="caution">
    <text evidence="1">The sequence shown here is derived from an EMBL/GenBank/DDBJ whole genome shotgun (WGS) entry which is preliminary data.</text>
</comment>
<evidence type="ECO:0000313" key="1">
    <source>
        <dbReference type="EMBL" id="MBR0665427.1"/>
    </source>
</evidence>
<organism evidence="1 2">
    <name type="scientific">Plastoroseomonas hellenica</name>
    <dbReference type="NCBI Taxonomy" id="2687306"/>
    <lineage>
        <taxon>Bacteria</taxon>
        <taxon>Pseudomonadati</taxon>
        <taxon>Pseudomonadota</taxon>
        <taxon>Alphaproteobacteria</taxon>
        <taxon>Acetobacterales</taxon>
        <taxon>Acetobacteraceae</taxon>
        <taxon>Plastoroseomonas</taxon>
    </lineage>
</organism>
<dbReference type="EMBL" id="JAAGBB010000015">
    <property type="protein sequence ID" value="MBR0665427.1"/>
    <property type="molecule type" value="Genomic_DNA"/>
</dbReference>
<sequence>MHEGEPLLVPLREVTRLLGLRSNTVLYALMKKTDAEGRPLLPAVKLGKLTMVPMEGLRAFIAALPPALPDEAVAARMNRIRRGERGA</sequence>
<keyword evidence="2" id="KW-1185">Reference proteome</keyword>
<gene>
    <name evidence="1" type="ORF">GXW71_13765</name>
</gene>